<dbReference type="EMBL" id="VSSQ01070848">
    <property type="protein sequence ID" value="MPN22575.1"/>
    <property type="molecule type" value="Genomic_DNA"/>
</dbReference>
<dbReference type="AlphaFoldDB" id="A0A645G7G2"/>
<organism evidence="1">
    <name type="scientific">bioreactor metagenome</name>
    <dbReference type="NCBI Taxonomy" id="1076179"/>
    <lineage>
        <taxon>unclassified sequences</taxon>
        <taxon>metagenomes</taxon>
        <taxon>ecological metagenomes</taxon>
    </lineage>
</organism>
<protein>
    <submittedName>
        <fullName evidence="1">Uncharacterized protein</fullName>
    </submittedName>
</protein>
<accession>A0A645G7G2</accession>
<name>A0A645G7G2_9ZZZZ</name>
<gene>
    <name evidence="1" type="ORF">SDC9_169958</name>
</gene>
<evidence type="ECO:0000313" key="1">
    <source>
        <dbReference type="EMBL" id="MPN22575.1"/>
    </source>
</evidence>
<proteinExistence type="predicted"/>
<sequence length="80" mass="8516">MAGHQFGRNSEFFAGHGGKGLAENDLTLIVAIAGRSVEIGDSPLERIADQINMLHFILPDHIEPHAAETDGRNPDSGIAV</sequence>
<comment type="caution">
    <text evidence="1">The sequence shown here is derived from an EMBL/GenBank/DDBJ whole genome shotgun (WGS) entry which is preliminary data.</text>
</comment>
<reference evidence="1" key="1">
    <citation type="submission" date="2019-08" db="EMBL/GenBank/DDBJ databases">
        <authorList>
            <person name="Kucharzyk K."/>
            <person name="Murdoch R.W."/>
            <person name="Higgins S."/>
            <person name="Loffler F."/>
        </authorList>
    </citation>
    <scope>NUCLEOTIDE SEQUENCE</scope>
</reference>